<dbReference type="Proteomes" id="UP001642540">
    <property type="component" value="Unassembled WGS sequence"/>
</dbReference>
<feature type="compositionally biased region" description="Polar residues" evidence="1">
    <location>
        <begin position="1"/>
        <end position="17"/>
    </location>
</feature>
<feature type="transmembrane region" description="Helical" evidence="2">
    <location>
        <begin position="76"/>
        <end position="101"/>
    </location>
</feature>
<comment type="caution">
    <text evidence="3">The sequence shown here is derived from an EMBL/GenBank/DDBJ whole genome shotgun (WGS) entry which is preliminary data.</text>
</comment>
<organism evidence="3 4">
    <name type="scientific">Orchesella dallaii</name>
    <dbReference type="NCBI Taxonomy" id="48710"/>
    <lineage>
        <taxon>Eukaryota</taxon>
        <taxon>Metazoa</taxon>
        <taxon>Ecdysozoa</taxon>
        <taxon>Arthropoda</taxon>
        <taxon>Hexapoda</taxon>
        <taxon>Collembola</taxon>
        <taxon>Entomobryomorpha</taxon>
        <taxon>Entomobryoidea</taxon>
        <taxon>Orchesellidae</taxon>
        <taxon>Orchesellinae</taxon>
        <taxon>Orchesella</taxon>
    </lineage>
</organism>
<sequence length="439" mass="51247">MTQSYTVTKSDKTNNGSDGAPDVGIRLLSSNLNSEGEISIIHSSTNMKNGSNEKPEKTEVKDEDGKCRKCVHWTKVIWSFVTFVISVTDVLVIIYLSYLHFHHSSDIIAWLMLLPILMNFIGIFTFLSDDDERREMEDLGCQNVIWQNLMFFPVIGPSVSALKLFVLSFREHEAERFERLESLLTRMKQYESFFRAAPEAFVQLTFRIITWSRAKVFHEEDYWTNLCLSLCLFALAEANMYTVPVPYYQMFHRNKDNEAWRIDHIGIPWRIALFFFTFLSIESRLYADAILKATACFYFHEFSFGEVLIVTFLCQFMVRAALYSFFTGFLGSKRLKKRLRDTGVYGAFTYSWRALFMSFDFQSFCAAVFLSFYIENLILITGSYVIIYTLTDVDLSDKYIFHVYAILSIVSMLIAIGLRFLLRRRWQMRTCRNKVVAQD</sequence>
<evidence type="ECO:0000313" key="3">
    <source>
        <dbReference type="EMBL" id="CAL8089666.1"/>
    </source>
</evidence>
<proteinExistence type="predicted"/>
<feature type="transmembrane region" description="Helical" evidence="2">
    <location>
        <begin position="399"/>
        <end position="422"/>
    </location>
</feature>
<dbReference type="EMBL" id="CAXLJM020000023">
    <property type="protein sequence ID" value="CAL8089666.1"/>
    <property type="molecule type" value="Genomic_DNA"/>
</dbReference>
<feature type="region of interest" description="Disordered" evidence="1">
    <location>
        <begin position="1"/>
        <end position="22"/>
    </location>
</feature>
<name>A0ABP1Q8H9_9HEXA</name>
<evidence type="ECO:0000313" key="4">
    <source>
        <dbReference type="Proteomes" id="UP001642540"/>
    </source>
</evidence>
<evidence type="ECO:0000256" key="2">
    <source>
        <dbReference type="SAM" id="Phobius"/>
    </source>
</evidence>
<evidence type="ECO:0008006" key="5">
    <source>
        <dbReference type="Google" id="ProtNLM"/>
    </source>
</evidence>
<protein>
    <recommendedName>
        <fullName evidence="5">XK-related protein</fullName>
    </recommendedName>
</protein>
<reference evidence="3 4" key="1">
    <citation type="submission" date="2024-08" db="EMBL/GenBank/DDBJ databases">
        <authorList>
            <person name="Cucini C."/>
            <person name="Frati F."/>
        </authorList>
    </citation>
    <scope>NUCLEOTIDE SEQUENCE [LARGE SCALE GENOMIC DNA]</scope>
</reference>
<evidence type="ECO:0000256" key="1">
    <source>
        <dbReference type="SAM" id="MobiDB-lite"/>
    </source>
</evidence>
<gene>
    <name evidence="3" type="ORF">ODALV1_LOCUS7441</name>
</gene>
<feature type="transmembrane region" description="Helical" evidence="2">
    <location>
        <begin position="107"/>
        <end position="128"/>
    </location>
</feature>
<keyword evidence="2" id="KW-0812">Transmembrane</keyword>
<keyword evidence="2" id="KW-1133">Transmembrane helix</keyword>
<accession>A0ABP1Q8H9</accession>
<keyword evidence="4" id="KW-1185">Reference proteome</keyword>
<keyword evidence="2" id="KW-0472">Membrane</keyword>
<feature type="transmembrane region" description="Helical" evidence="2">
    <location>
        <begin position="222"/>
        <end position="248"/>
    </location>
</feature>
<feature type="transmembrane region" description="Helical" evidence="2">
    <location>
        <begin position="307"/>
        <end position="330"/>
    </location>
</feature>
<feature type="transmembrane region" description="Helical" evidence="2">
    <location>
        <begin position="363"/>
        <end position="387"/>
    </location>
</feature>